<keyword evidence="4" id="KW-1185">Reference proteome</keyword>
<dbReference type="Proteomes" id="UP001432027">
    <property type="component" value="Unassembled WGS sequence"/>
</dbReference>
<feature type="region of interest" description="Disordered" evidence="1">
    <location>
        <begin position="33"/>
        <end position="95"/>
    </location>
</feature>
<keyword evidence="2" id="KW-0732">Signal</keyword>
<feature type="compositionally biased region" description="Acidic residues" evidence="1">
    <location>
        <begin position="38"/>
        <end position="61"/>
    </location>
</feature>
<dbReference type="AlphaFoldDB" id="A0AAV5SM53"/>
<feature type="compositionally biased region" description="Acidic residues" evidence="1">
    <location>
        <begin position="68"/>
        <end position="78"/>
    </location>
</feature>
<feature type="non-terminal residue" evidence="3">
    <location>
        <position position="1"/>
    </location>
</feature>
<organism evidence="3 4">
    <name type="scientific">Pristionchus entomophagus</name>
    <dbReference type="NCBI Taxonomy" id="358040"/>
    <lineage>
        <taxon>Eukaryota</taxon>
        <taxon>Metazoa</taxon>
        <taxon>Ecdysozoa</taxon>
        <taxon>Nematoda</taxon>
        <taxon>Chromadorea</taxon>
        <taxon>Rhabditida</taxon>
        <taxon>Rhabditina</taxon>
        <taxon>Diplogasteromorpha</taxon>
        <taxon>Diplogasteroidea</taxon>
        <taxon>Neodiplogasteridae</taxon>
        <taxon>Pristionchus</taxon>
    </lineage>
</organism>
<feature type="compositionally biased region" description="Basic and acidic residues" evidence="1">
    <location>
        <begin position="86"/>
        <end position="95"/>
    </location>
</feature>
<evidence type="ECO:0000313" key="3">
    <source>
        <dbReference type="EMBL" id="GMS84446.1"/>
    </source>
</evidence>
<comment type="caution">
    <text evidence="3">The sequence shown here is derived from an EMBL/GenBank/DDBJ whole genome shotgun (WGS) entry which is preliminary data.</text>
</comment>
<feature type="signal peptide" evidence="2">
    <location>
        <begin position="1"/>
        <end position="17"/>
    </location>
</feature>
<accession>A0AAV5SM53</accession>
<reference evidence="3" key="1">
    <citation type="submission" date="2023-10" db="EMBL/GenBank/DDBJ databases">
        <title>Genome assembly of Pristionchus species.</title>
        <authorList>
            <person name="Yoshida K."/>
            <person name="Sommer R.J."/>
        </authorList>
    </citation>
    <scope>NUCLEOTIDE SEQUENCE</scope>
    <source>
        <strain evidence="3">RS0144</strain>
    </source>
</reference>
<name>A0AAV5SM53_9BILA</name>
<dbReference type="EMBL" id="BTSX01000002">
    <property type="protein sequence ID" value="GMS84446.1"/>
    <property type="molecule type" value="Genomic_DNA"/>
</dbReference>
<evidence type="ECO:0000256" key="2">
    <source>
        <dbReference type="SAM" id="SignalP"/>
    </source>
</evidence>
<protein>
    <submittedName>
        <fullName evidence="3">Uncharacterized protein</fullName>
    </submittedName>
</protein>
<gene>
    <name evidence="3" type="ORF">PENTCL1PPCAC_6621</name>
</gene>
<sequence length="95" mass="10771">QMRSFLVLLSLISISLSFSPQRIKRPIDLQPISVDWTDSPEDISSEETDTVEGSGEIDESTDAMPIDSSEETSDEINDEINRKRRDNGEEPRLLF</sequence>
<evidence type="ECO:0000256" key="1">
    <source>
        <dbReference type="SAM" id="MobiDB-lite"/>
    </source>
</evidence>
<feature type="chain" id="PRO_5043887703" evidence="2">
    <location>
        <begin position="18"/>
        <end position="95"/>
    </location>
</feature>
<proteinExistence type="predicted"/>
<evidence type="ECO:0000313" key="4">
    <source>
        <dbReference type="Proteomes" id="UP001432027"/>
    </source>
</evidence>